<dbReference type="KEGG" id="vg:4179136"/>
<dbReference type="GeneID" id="4179136"/>
<sequence>MLSNRITAETIHRYLCYSNNYRLIVSAVKRSSEISVSSVTRIIYAQKKLVLFAL</sequence>
<keyword evidence="2" id="KW-1185">Reference proteome</keyword>
<reference evidence="1 2" key="1">
    <citation type="journal article" date="2006" name="J. Virol.">
        <title>Sequence analysis and organization of the Neodiprion abietis nucleopolyhedrovirus genome.</title>
        <authorList>
            <person name="Duffy S.P."/>
            <person name="Young A.M."/>
            <person name="Morin B."/>
            <person name="Lucarotti C.J."/>
            <person name="Koop B.F."/>
            <person name="Levin D.B."/>
        </authorList>
    </citation>
    <scope>NUCLEOTIDE SEQUENCE [LARGE SCALE GENOMIC DNA]</scope>
</reference>
<protein>
    <submittedName>
        <fullName evidence="1">Uncharacterized protein</fullName>
    </submittedName>
</protein>
<dbReference type="EMBL" id="DQ317692">
    <property type="protein sequence ID" value="ABC74959.1"/>
    <property type="molecule type" value="Genomic_DNA"/>
</dbReference>
<evidence type="ECO:0000313" key="1">
    <source>
        <dbReference type="EMBL" id="ABC74959.1"/>
    </source>
</evidence>
<dbReference type="Proteomes" id="UP000242804">
    <property type="component" value="Segment"/>
</dbReference>
<organism evidence="1 2">
    <name type="scientific">Neodiprion abietis nucleopolyhedrovirus</name>
    <dbReference type="NCBI Taxonomy" id="204507"/>
    <lineage>
        <taxon>Viruses</taxon>
        <taxon>Viruses incertae sedis</taxon>
        <taxon>Naldaviricetes</taxon>
        <taxon>Lefavirales</taxon>
        <taxon>Baculoviridae</taxon>
        <taxon>Gammabaculovirus</taxon>
        <taxon>Gammabaculovirus neabietis</taxon>
    </lineage>
</organism>
<evidence type="ECO:0000313" key="2">
    <source>
        <dbReference type="Proteomes" id="UP000242804"/>
    </source>
</evidence>
<name>Q0ZNZ5_9CBAC</name>
<proteinExistence type="predicted"/>
<dbReference type="RefSeq" id="YP_667933.1">
    <property type="nucleotide sequence ID" value="NC_008252.1"/>
</dbReference>
<accession>Q0ZNZ5</accession>